<dbReference type="OrthoDB" id="2678976at2759"/>
<dbReference type="HOGENOM" id="CLU_2306946_0_0_1"/>
<name>A0A0D0CXK3_9AGAM</name>
<keyword evidence="2" id="KW-1185">Reference proteome</keyword>
<dbReference type="AlphaFoldDB" id="A0A0D0CXK3"/>
<sequence>MCPPDDQVGSAVTAVKAWTAAGMPLNKIVLGVAAYGHSFCVSPSDAFVNGSKTEHTTSSTRQTSLSVTHGTTVLAPTFVVFTKGQVVTGPCRRWVLDFRG</sequence>
<protein>
    <submittedName>
        <fullName evidence="1">Glycoside hydrolase family 18 protein</fullName>
    </submittedName>
</protein>
<proteinExistence type="predicted"/>
<reference evidence="2" key="2">
    <citation type="submission" date="2015-01" db="EMBL/GenBank/DDBJ databases">
        <title>Evolutionary Origins and Diversification of the Mycorrhizal Mutualists.</title>
        <authorList>
            <consortium name="DOE Joint Genome Institute"/>
            <consortium name="Mycorrhizal Genomics Consortium"/>
            <person name="Kohler A."/>
            <person name="Kuo A."/>
            <person name="Nagy L.G."/>
            <person name="Floudas D."/>
            <person name="Copeland A."/>
            <person name="Barry K.W."/>
            <person name="Cichocki N."/>
            <person name="Veneault-Fourrey C."/>
            <person name="LaButti K."/>
            <person name="Lindquist E.A."/>
            <person name="Lipzen A."/>
            <person name="Lundell T."/>
            <person name="Morin E."/>
            <person name="Murat C."/>
            <person name="Riley R."/>
            <person name="Ohm R."/>
            <person name="Sun H."/>
            <person name="Tunlid A."/>
            <person name="Henrissat B."/>
            <person name="Grigoriev I.V."/>
            <person name="Hibbett D.S."/>
            <person name="Martin F."/>
        </authorList>
    </citation>
    <scope>NUCLEOTIDE SEQUENCE [LARGE SCALE GENOMIC DNA]</scope>
    <source>
        <strain evidence="2">Ve08.2h10</strain>
    </source>
</reference>
<dbReference type="InParanoid" id="A0A0D0CXK3"/>
<evidence type="ECO:0000313" key="2">
    <source>
        <dbReference type="Proteomes" id="UP000054538"/>
    </source>
</evidence>
<organism evidence="1 2">
    <name type="scientific">Paxillus rubicundulus Ve08.2h10</name>
    <dbReference type="NCBI Taxonomy" id="930991"/>
    <lineage>
        <taxon>Eukaryota</taxon>
        <taxon>Fungi</taxon>
        <taxon>Dikarya</taxon>
        <taxon>Basidiomycota</taxon>
        <taxon>Agaricomycotina</taxon>
        <taxon>Agaricomycetes</taxon>
        <taxon>Agaricomycetidae</taxon>
        <taxon>Boletales</taxon>
        <taxon>Paxilineae</taxon>
        <taxon>Paxillaceae</taxon>
        <taxon>Paxillus</taxon>
    </lineage>
</organism>
<dbReference type="SUPFAM" id="SSF51445">
    <property type="entry name" value="(Trans)glycosidases"/>
    <property type="match status" value="1"/>
</dbReference>
<dbReference type="InterPro" id="IPR017853">
    <property type="entry name" value="GH"/>
</dbReference>
<accession>A0A0D0CXK3</accession>
<dbReference type="Gene3D" id="3.20.20.80">
    <property type="entry name" value="Glycosidases"/>
    <property type="match status" value="1"/>
</dbReference>
<evidence type="ECO:0000313" key="1">
    <source>
        <dbReference type="EMBL" id="KIK80303.1"/>
    </source>
</evidence>
<dbReference type="Proteomes" id="UP000054538">
    <property type="component" value="Unassembled WGS sequence"/>
</dbReference>
<keyword evidence="1" id="KW-0378">Hydrolase</keyword>
<dbReference type="GO" id="GO:0016787">
    <property type="term" value="F:hydrolase activity"/>
    <property type="evidence" value="ECO:0007669"/>
    <property type="project" value="UniProtKB-KW"/>
</dbReference>
<gene>
    <name evidence="1" type="ORF">PAXRUDRAFT_833597</name>
</gene>
<dbReference type="STRING" id="930991.A0A0D0CXK3"/>
<dbReference type="EMBL" id="KN826049">
    <property type="protein sequence ID" value="KIK80303.1"/>
    <property type="molecule type" value="Genomic_DNA"/>
</dbReference>
<reference evidence="1 2" key="1">
    <citation type="submission" date="2014-04" db="EMBL/GenBank/DDBJ databases">
        <authorList>
            <consortium name="DOE Joint Genome Institute"/>
            <person name="Kuo A."/>
            <person name="Kohler A."/>
            <person name="Jargeat P."/>
            <person name="Nagy L.G."/>
            <person name="Floudas D."/>
            <person name="Copeland A."/>
            <person name="Barry K.W."/>
            <person name="Cichocki N."/>
            <person name="Veneault-Fourrey C."/>
            <person name="LaButti K."/>
            <person name="Lindquist E.A."/>
            <person name="Lipzen A."/>
            <person name="Lundell T."/>
            <person name="Morin E."/>
            <person name="Murat C."/>
            <person name="Sun H."/>
            <person name="Tunlid A."/>
            <person name="Henrissat B."/>
            <person name="Grigoriev I.V."/>
            <person name="Hibbett D.S."/>
            <person name="Martin F."/>
            <person name="Nordberg H.P."/>
            <person name="Cantor M.N."/>
            <person name="Hua S.X."/>
        </authorList>
    </citation>
    <scope>NUCLEOTIDE SEQUENCE [LARGE SCALE GENOMIC DNA]</scope>
    <source>
        <strain evidence="1 2">Ve08.2h10</strain>
    </source>
</reference>